<gene>
    <name evidence="3" type="ORF">RUM43_014122</name>
</gene>
<organism evidence="3 4">
    <name type="scientific">Polyplax serrata</name>
    <name type="common">Common mouse louse</name>
    <dbReference type="NCBI Taxonomy" id="468196"/>
    <lineage>
        <taxon>Eukaryota</taxon>
        <taxon>Metazoa</taxon>
        <taxon>Ecdysozoa</taxon>
        <taxon>Arthropoda</taxon>
        <taxon>Hexapoda</taxon>
        <taxon>Insecta</taxon>
        <taxon>Pterygota</taxon>
        <taxon>Neoptera</taxon>
        <taxon>Paraneoptera</taxon>
        <taxon>Psocodea</taxon>
        <taxon>Troctomorpha</taxon>
        <taxon>Phthiraptera</taxon>
        <taxon>Anoplura</taxon>
        <taxon>Polyplacidae</taxon>
        <taxon>Polyplax</taxon>
    </lineage>
</organism>
<reference evidence="3 4" key="1">
    <citation type="submission" date="2023-10" db="EMBL/GenBank/DDBJ databases">
        <title>Genomes of two closely related lineages of the louse Polyplax serrata with different host specificities.</title>
        <authorList>
            <person name="Martinu J."/>
            <person name="Tarabai H."/>
            <person name="Stefka J."/>
            <person name="Hypsa V."/>
        </authorList>
    </citation>
    <scope>NUCLEOTIDE SEQUENCE [LARGE SCALE GENOMIC DNA]</scope>
    <source>
        <strain evidence="3">HR10_N</strain>
    </source>
</reference>
<evidence type="ECO:0000256" key="1">
    <source>
        <dbReference type="SAM" id="Coils"/>
    </source>
</evidence>
<dbReference type="AlphaFoldDB" id="A0AAN8NQ78"/>
<feature type="compositionally biased region" description="Polar residues" evidence="2">
    <location>
        <begin position="301"/>
        <end position="311"/>
    </location>
</feature>
<feature type="compositionally biased region" description="Polar residues" evidence="2">
    <location>
        <begin position="329"/>
        <end position="343"/>
    </location>
</feature>
<proteinExistence type="predicted"/>
<protein>
    <recommendedName>
        <fullName evidence="5">DNA endonuclease RBBP8</fullName>
    </recommendedName>
</protein>
<evidence type="ECO:0000313" key="4">
    <source>
        <dbReference type="Proteomes" id="UP001372834"/>
    </source>
</evidence>
<dbReference type="Proteomes" id="UP001372834">
    <property type="component" value="Unassembled WGS sequence"/>
</dbReference>
<evidence type="ECO:0008006" key="5">
    <source>
        <dbReference type="Google" id="ProtNLM"/>
    </source>
</evidence>
<evidence type="ECO:0000256" key="2">
    <source>
        <dbReference type="SAM" id="MobiDB-lite"/>
    </source>
</evidence>
<name>A0AAN8NQ78_POLSC</name>
<dbReference type="EMBL" id="JAWJWE010000043">
    <property type="protein sequence ID" value="KAK6617893.1"/>
    <property type="molecule type" value="Genomic_DNA"/>
</dbReference>
<accession>A0AAN8NQ78</accession>
<comment type="caution">
    <text evidence="3">The sequence shown here is derived from an EMBL/GenBank/DDBJ whole genome shotgun (WGS) entry which is preliminary data.</text>
</comment>
<feature type="region of interest" description="Disordered" evidence="2">
    <location>
        <begin position="284"/>
        <end position="311"/>
    </location>
</feature>
<evidence type="ECO:0000313" key="3">
    <source>
        <dbReference type="EMBL" id="KAK6617893.1"/>
    </source>
</evidence>
<feature type="coiled-coil region" evidence="1">
    <location>
        <begin position="30"/>
        <end position="57"/>
    </location>
</feature>
<feature type="region of interest" description="Disordered" evidence="2">
    <location>
        <begin position="329"/>
        <end position="350"/>
    </location>
</feature>
<sequence length="522" mass="59635">MDINNVTMFNEVNNMQRKISSLFKEIWTEKNQYKTLSEDLKHQLDRLLKDVNDLKKENWHLLQLNKQLKSAILRCFNIFKGDFTRTTSNSDFNSAYEWLRSSGILGDLSIKNDTKQEEYIPVRRFNCLDDDSRTKECDDVIHSDITEKFLECVDANLRMLQFKRFLFLSCTGIFLVNNWAPGRNKTLQLSDSVDSTAESSLCAKQSSASTSKTSTVRVRSMSPVFRSLTQKELNTFNIKGNDQKNSGRKVSPDKFLICSSDVIASPLKRISNFNGDISPKRCKKLKAERSPTSHIRKSNWKETANSDPGTKKFTQTRLNVNIFKKRTSGNLTSSSKSENQQDCATDDWKSSADVDDDVIWESPSVVKYKEESVEIKEECTENFGNVDALNRGAVDLDETCLPAEVCKSNSYQMEVDTKLVPPSQLTQAMKSPEYNSVPFVYKQETPKKTSERVKLPHQMCLECNRYYKDMFGMEGNNDNFREILNKCSRHRNIVSPDAEETPPGYWKPYITATFASPGKGDG</sequence>
<keyword evidence="1" id="KW-0175">Coiled coil</keyword>